<organism evidence="2 3">
    <name type="scientific">Pseudolycoriella hygida</name>
    <dbReference type="NCBI Taxonomy" id="35572"/>
    <lineage>
        <taxon>Eukaryota</taxon>
        <taxon>Metazoa</taxon>
        <taxon>Ecdysozoa</taxon>
        <taxon>Arthropoda</taxon>
        <taxon>Hexapoda</taxon>
        <taxon>Insecta</taxon>
        <taxon>Pterygota</taxon>
        <taxon>Neoptera</taxon>
        <taxon>Endopterygota</taxon>
        <taxon>Diptera</taxon>
        <taxon>Nematocera</taxon>
        <taxon>Sciaroidea</taxon>
        <taxon>Sciaridae</taxon>
        <taxon>Pseudolycoriella</taxon>
    </lineage>
</organism>
<feature type="region of interest" description="Disordered" evidence="1">
    <location>
        <begin position="1"/>
        <end position="21"/>
    </location>
</feature>
<dbReference type="GO" id="GO:0005737">
    <property type="term" value="C:cytoplasm"/>
    <property type="evidence" value="ECO:0007669"/>
    <property type="project" value="TreeGrafter"/>
</dbReference>
<dbReference type="AlphaFoldDB" id="A0A9Q0N4N5"/>
<dbReference type="Proteomes" id="UP001151699">
    <property type="component" value="Chromosome B"/>
</dbReference>
<evidence type="ECO:0000313" key="3">
    <source>
        <dbReference type="Proteomes" id="UP001151699"/>
    </source>
</evidence>
<dbReference type="EMBL" id="WJQU01000002">
    <property type="protein sequence ID" value="KAJ6643031.1"/>
    <property type="molecule type" value="Genomic_DNA"/>
</dbReference>
<dbReference type="PANTHER" id="PTHR34179:SF1">
    <property type="entry name" value="TUMOR PROTEIN P53-INDUCIBLE PROTEIN 13"/>
    <property type="match status" value="1"/>
</dbReference>
<accession>A0A9Q0N4N5</accession>
<dbReference type="OrthoDB" id="5960270at2759"/>
<comment type="caution">
    <text evidence="2">The sequence shown here is derived from an EMBL/GenBank/DDBJ whole genome shotgun (WGS) entry which is preliminary data.</text>
</comment>
<evidence type="ECO:0000313" key="2">
    <source>
        <dbReference type="EMBL" id="KAJ6643031.1"/>
    </source>
</evidence>
<dbReference type="InterPro" id="IPR021454">
    <property type="entry name" value="DUF3105"/>
</dbReference>
<keyword evidence="3" id="KW-1185">Reference proteome</keyword>
<sequence>MDKTDAHSSWTGLWFPENPDQISKDQTVVDDETLQMAESRSNEDWKGLWFPGPPGQSIPTTFGNVNDSQLPAMGISELNCDDGRTNLALDYDPRNISHHSRHLCTDEKRLFAPSYDTKPKLLDYTIPPEYTALHKCMNEEIEYNDVIPTFGSHRKLWPVYGEYVYVPPQRWIHSLEHGAIVLLYHPCVNLNQLDIVRSLIKKCLYRHVITAYDLLDPERPFALVSFVYMGYKVPRESLATDNIIKL</sequence>
<gene>
    <name evidence="2" type="ORF">Bhyg_07987</name>
</gene>
<dbReference type="PANTHER" id="PTHR34179">
    <property type="entry name" value="TUMOR PROTEIN P53-INDUCIBLE PROTEIN 13"/>
    <property type="match status" value="1"/>
</dbReference>
<proteinExistence type="predicted"/>
<protein>
    <submittedName>
        <fullName evidence="2">Uncharacterized protein</fullName>
    </submittedName>
</protein>
<dbReference type="Pfam" id="PF11303">
    <property type="entry name" value="DUF3105"/>
    <property type="match status" value="1"/>
</dbReference>
<name>A0A9Q0N4N5_9DIPT</name>
<reference evidence="2" key="1">
    <citation type="submission" date="2022-07" db="EMBL/GenBank/DDBJ databases">
        <authorList>
            <person name="Trinca V."/>
            <person name="Uliana J.V.C."/>
            <person name="Torres T.T."/>
            <person name="Ward R.J."/>
            <person name="Monesi N."/>
        </authorList>
    </citation>
    <scope>NUCLEOTIDE SEQUENCE</scope>
    <source>
        <strain evidence="2">HSMRA1968</strain>
        <tissue evidence="2">Whole embryos</tissue>
    </source>
</reference>
<evidence type="ECO:0000256" key="1">
    <source>
        <dbReference type="SAM" id="MobiDB-lite"/>
    </source>
</evidence>